<sequence>MHKMPNVTKDGQTFPPESSPSGTSTLDIAAFWTRSPLLKLRE</sequence>
<keyword evidence="3" id="KW-1185">Reference proteome</keyword>
<evidence type="ECO:0000256" key="1">
    <source>
        <dbReference type="SAM" id="MobiDB-lite"/>
    </source>
</evidence>
<accession>B7J793</accession>
<gene>
    <name evidence="2" type="ordered locus">AFE_0913</name>
</gene>
<feature type="compositionally biased region" description="Polar residues" evidence="1">
    <location>
        <begin position="9"/>
        <end position="26"/>
    </location>
</feature>
<dbReference type="HOGENOM" id="CLU_3245782_0_0_6"/>
<evidence type="ECO:0000313" key="2">
    <source>
        <dbReference type="EMBL" id="ACK80716.1"/>
    </source>
</evidence>
<organism evidence="2 3">
    <name type="scientific">Acidithiobacillus ferrooxidans (strain ATCC 23270 / DSM 14882 / CIP 104768 / NCIMB 8455)</name>
    <name type="common">Ferrobacillus ferrooxidans (strain ATCC 23270)</name>
    <dbReference type="NCBI Taxonomy" id="243159"/>
    <lineage>
        <taxon>Bacteria</taxon>
        <taxon>Pseudomonadati</taxon>
        <taxon>Pseudomonadota</taxon>
        <taxon>Acidithiobacillia</taxon>
        <taxon>Acidithiobacillales</taxon>
        <taxon>Acidithiobacillaceae</taxon>
        <taxon>Acidithiobacillus</taxon>
    </lineage>
</organism>
<dbReference type="Proteomes" id="UP000001362">
    <property type="component" value="Chromosome"/>
</dbReference>
<dbReference type="KEGG" id="afr:AFE_0913"/>
<dbReference type="PaxDb" id="243159-AFE_0913"/>
<feature type="region of interest" description="Disordered" evidence="1">
    <location>
        <begin position="1"/>
        <end position="26"/>
    </location>
</feature>
<dbReference type="AlphaFoldDB" id="B7J793"/>
<evidence type="ECO:0000313" key="3">
    <source>
        <dbReference type="Proteomes" id="UP000001362"/>
    </source>
</evidence>
<name>B7J793_ACIF2</name>
<protein>
    <submittedName>
        <fullName evidence="2">Uncharacterized protein</fullName>
    </submittedName>
</protein>
<reference evidence="2 3" key="1">
    <citation type="journal article" date="2008" name="BMC Genomics">
        <title>Acidithiobacillus ferrooxidans metabolism: from genome sequence to industrial applications.</title>
        <authorList>
            <person name="Valdes J."/>
            <person name="Pedroso I."/>
            <person name="Quatrini R."/>
            <person name="Dodson R.J."/>
            <person name="Tettelin H."/>
            <person name="Blake R.II."/>
            <person name="Eisen J.A."/>
            <person name="Holmes D.S."/>
        </authorList>
    </citation>
    <scope>NUCLEOTIDE SEQUENCE [LARGE SCALE GENOMIC DNA]</scope>
    <source>
        <strain evidence="3">ATCC 23270 / DSM 14882 / CIP 104768 / NCIMB 8455</strain>
    </source>
</reference>
<dbReference type="EMBL" id="CP001219">
    <property type="protein sequence ID" value="ACK80716.1"/>
    <property type="molecule type" value="Genomic_DNA"/>
</dbReference>
<proteinExistence type="predicted"/>